<accession>A0A6B8REN4</accession>
<dbReference type="KEGG" id="ppsc:EHS13_06885"/>
<gene>
    <name evidence="2" type="ORF">EHS13_06885</name>
</gene>
<dbReference type="AlphaFoldDB" id="A0A6B8REN4"/>
<dbReference type="PROSITE" id="PS51186">
    <property type="entry name" value="GNAT"/>
    <property type="match status" value="1"/>
</dbReference>
<evidence type="ECO:0000313" key="2">
    <source>
        <dbReference type="EMBL" id="QGQ94629.1"/>
    </source>
</evidence>
<dbReference type="Proteomes" id="UP000426246">
    <property type="component" value="Chromosome"/>
</dbReference>
<proteinExistence type="predicted"/>
<organism evidence="2 3">
    <name type="scientific">Paenibacillus psychroresistens</name>
    <dbReference type="NCBI Taxonomy" id="1778678"/>
    <lineage>
        <taxon>Bacteria</taxon>
        <taxon>Bacillati</taxon>
        <taxon>Bacillota</taxon>
        <taxon>Bacilli</taxon>
        <taxon>Bacillales</taxon>
        <taxon>Paenibacillaceae</taxon>
        <taxon>Paenibacillus</taxon>
    </lineage>
</organism>
<protein>
    <submittedName>
        <fullName evidence="2">GNAT family N-acetyltransferase</fullName>
    </submittedName>
</protein>
<sequence length="165" mass="19077">MLGVNESLFYIYCCVGGEAVIRLRVPVRDDLHLYRIVVKRLLPKARIAEPKLKLSKKETYLRLKKAKVYVSIRAGKPPFGFISLVLKERILFIDLLAVEASNVNRGWGSRLMTVGERYGKRMGCTFARLFVDEDNEHAIAFYQNKGYEIQDYMPLVHCYLMQKAL</sequence>
<feature type="domain" description="N-acetyltransferase" evidence="1">
    <location>
        <begin position="21"/>
        <end position="165"/>
    </location>
</feature>
<name>A0A6B8REN4_9BACL</name>
<reference evidence="3" key="1">
    <citation type="submission" date="2018-11" db="EMBL/GenBank/DDBJ databases">
        <title>Complete genome sequence of Paenibacillus sp. ML311-T8.</title>
        <authorList>
            <person name="Nam Y.-D."/>
            <person name="Kang J."/>
            <person name="Chung W.-H."/>
            <person name="Park Y.S."/>
        </authorList>
    </citation>
    <scope>NUCLEOTIDE SEQUENCE [LARGE SCALE GENOMIC DNA]</scope>
    <source>
        <strain evidence="3">ML311-T8</strain>
    </source>
</reference>
<evidence type="ECO:0000313" key="3">
    <source>
        <dbReference type="Proteomes" id="UP000426246"/>
    </source>
</evidence>
<dbReference type="InterPro" id="IPR016181">
    <property type="entry name" value="Acyl_CoA_acyltransferase"/>
</dbReference>
<dbReference type="EMBL" id="CP034235">
    <property type="protein sequence ID" value="QGQ94629.1"/>
    <property type="molecule type" value="Genomic_DNA"/>
</dbReference>
<dbReference type="SUPFAM" id="SSF55729">
    <property type="entry name" value="Acyl-CoA N-acyltransferases (Nat)"/>
    <property type="match status" value="1"/>
</dbReference>
<dbReference type="Gene3D" id="3.40.630.30">
    <property type="match status" value="1"/>
</dbReference>
<dbReference type="Pfam" id="PF00583">
    <property type="entry name" value="Acetyltransf_1"/>
    <property type="match status" value="1"/>
</dbReference>
<dbReference type="CDD" id="cd04301">
    <property type="entry name" value="NAT_SF"/>
    <property type="match status" value="1"/>
</dbReference>
<dbReference type="GO" id="GO:0016747">
    <property type="term" value="F:acyltransferase activity, transferring groups other than amino-acyl groups"/>
    <property type="evidence" value="ECO:0007669"/>
    <property type="project" value="InterPro"/>
</dbReference>
<keyword evidence="3" id="KW-1185">Reference proteome</keyword>
<keyword evidence="2" id="KW-0808">Transferase</keyword>
<dbReference type="InterPro" id="IPR000182">
    <property type="entry name" value="GNAT_dom"/>
</dbReference>
<evidence type="ECO:0000259" key="1">
    <source>
        <dbReference type="PROSITE" id="PS51186"/>
    </source>
</evidence>